<feature type="chain" id="PRO_5023048380" evidence="1">
    <location>
        <begin position="25"/>
        <end position="302"/>
    </location>
</feature>
<dbReference type="PROSITE" id="PS51257">
    <property type="entry name" value="PROKAR_LIPOPROTEIN"/>
    <property type="match status" value="1"/>
</dbReference>
<keyword evidence="4" id="KW-1185">Reference proteome</keyword>
<proteinExistence type="predicted"/>
<dbReference type="EMBL" id="CP042436">
    <property type="protein sequence ID" value="QEC61592.1"/>
    <property type="molecule type" value="Genomic_DNA"/>
</dbReference>
<evidence type="ECO:0000313" key="4">
    <source>
        <dbReference type="Proteomes" id="UP000321479"/>
    </source>
</evidence>
<organism evidence="3 4">
    <name type="scientific">Mucilaginibacter ginsenosidivorans</name>
    <dbReference type="NCBI Taxonomy" id="398053"/>
    <lineage>
        <taxon>Bacteria</taxon>
        <taxon>Pseudomonadati</taxon>
        <taxon>Bacteroidota</taxon>
        <taxon>Sphingobacteriia</taxon>
        <taxon>Sphingobacteriales</taxon>
        <taxon>Sphingobacteriaceae</taxon>
        <taxon>Mucilaginibacter</taxon>
    </lineage>
</organism>
<reference evidence="3 4" key="1">
    <citation type="journal article" date="2017" name="Curr. Microbiol.">
        <title>Mucilaginibacter ginsenosidivorans sp. nov., Isolated from Soil of Ginseng Field.</title>
        <authorList>
            <person name="Kim M.M."/>
            <person name="Siddiqi M.Z."/>
            <person name="Im W.T."/>
        </authorList>
    </citation>
    <scope>NUCLEOTIDE SEQUENCE [LARGE SCALE GENOMIC DNA]</scope>
    <source>
        <strain evidence="3 4">Gsoil 3017</strain>
    </source>
</reference>
<sequence length="302" mass="33362">MKKRLYFISTLLLAMTALSLSSCLKDPRYVDFSKAGNVVNMPFSGQAYFGGDAITEAPADDENGTIVRQFSVNVATANPPTTDTKVTLAVDFSLVDSYNALGGAVHYEPMPSEAYSFTTTEVTVPSGKQYAVTSVTFYKNLLDPSKSYMLPIKIASTTGGYTISGNLGVHYYHFIGNDFAGAYLWDYTRIPAAGNFVGETTTLFPVTPTQFEMNSGYFTQTIRYEVTFTKNSDGTYSDFAVDLNADDIQNILVANGLTLVKHPVLVNYDPTHKYTYDEVVHGLLKLNWTTATRDITDYFYKP</sequence>
<dbReference type="Pfam" id="PF08522">
    <property type="entry name" value="BT_3987-like_N"/>
    <property type="match status" value="1"/>
</dbReference>
<dbReference type="OrthoDB" id="740324at2"/>
<feature type="signal peptide" evidence="1">
    <location>
        <begin position="1"/>
        <end position="24"/>
    </location>
</feature>
<evidence type="ECO:0000259" key="2">
    <source>
        <dbReference type="Pfam" id="PF08522"/>
    </source>
</evidence>
<dbReference type="AlphaFoldDB" id="A0A5B8URS3"/>
<evidence type="ECO:0000313" key="3">
    <source>
        <dbReference type="EMBL" id="QEC61592.1"/>
    </source>
</evidence>
<name>A0A5B8URS3_9SPHI</name>
<dbReference type="RefSeq" id="WP_147030169.1">
    <property type="nucleotide sequence ID" value="NZ_CP042436.1"/>
</dbReference>
<evidence type="ECO:0000256" key="1">
    <source>
        <dbReference type="SAM" id="SignalP"/>
    </source>
</evidence>
<gene>
    <name evidence="3" type="ORF">FRZ54_02995</name>
</gene>
<protein>
    <submittedName>
        <fullName evidence="3">DUF1735 domain-containing protein</fullName>
    </submittedName>
</protein>
<dbReference type="Proteomes" id="UP000321479">
    <property type="component" value="Chromosome"/>
</dbReference>
<keyword evidence="1" id="KW-0732">Signal</keyword>
<dbReference type="InterPro" id="IPR013728">
    <property type="entry name" value="BT_3987-like_N"/>
</dbReference>
<dbReference type="Gene3D" id="2.60.40.1740">
    <property type="entry name" value="hypothetical protein (bacova_03559)"/>
    <property type="match status" value="1"/>
</dbReference>
<dbReference type="KEGG" id="mgin:FRZ54_02995"/>
<feature type="domain" description="BT-3987-like N-terminal" evidence="2">
    <location>
        <begin position="61"/>
        <end position="159"/>
    </location>
</feature>
<accession>A0A5B8URS3</accession>